<comment type="caution">
    <text evidence="2">The sequence shown here is derived from an EMBL/GenBank/DDBJ whole genome shotgun (WGS) entry which is preliminary data.</text>
</comment>
<dbReference type="EMBL" id="JADGJH010004448">
    <property type="protein sequence ID" value="KAJ3085796.1"/>
    <property type="molecule type" value="Genomic_DNA"/>
</dbReference>
<feature type="chain" id="PRO_5041996658" evidence="1">
    <location>
        <begin position="20"/>
        <end position="73"/>
    </location>
</feature>
<sequence length="73" mass="7465">MQISSILLLALGAAQVSLSAPAPAAWCVHDGCSLDNAARRDVIPAEVPVAPVAPIVVAPKIVAREAAAWCVHD</sequence>
<dbReference type="Proteomes" id="UP001211907">
    <property type="component" value="Unassembled WGS sequence"/>
</dbReference>
<feature type="non-terminal residue" evidence="2">
    <location>
        <position position="73"/>
    </location>
</feature>
<organism evidence="2 3">
    <name type="scientific">Physocladia obscura</name>
    <dbReference type="NCBI Taxonomy" id="109957"/>
    <lineage>
        <taxon>Eukaryota</taxon>
        <taxon>Fungi</taxon>
        <taxon>Fungi incertae sedis</taxon>
        <taxon>Chytridiomycota</taxon>
        <taxon>Chytridiomycota incertae sedis</taxon>
        <taxon>Chytridiomycetes</taxon>
        <taxon>Chytridiales</taxon>
        <taxon>Chytriomycetaceae</taxon>
        <taxon>Physocladia</taxon>
    </lineage>
</organism>
<keyword evidence="1" id="KW-0732">Signal</keyword>
<accession>A0AAD5SP25</accession>
<evidence type="ECO:0000256" key="1">
    <source>
        <dbReference type="SAM" id="SignalP"/>
    </source>
</evidence>
<keyword evidence="3" id="KW-1185">Reference proteome</keyword>
<feature type="signal peptide" evidence="1">
    <location>
        <begin position="1"/>
        <end position="19"/>
    </location>
</feature>
<reference evidence="2" key="1">
    <citation type="submission" date="2020-05" db="EMBL/GenBank/DDBJ databases">
        <title>Phylogenomic resolution of chytrid fungi.</title>
        <authorList>
            <person name="Stajich J.E."/>
            <person name="Amses K."/>
            <person name="Simmons R."/>
            <person name="Seto K."/>
            <person name="Myers J."/>
            <person name="Bonds A."/>
            <person name="Quandt C.A."/>
            <person name="Barry K."/>
            <person name="Liu P."/>
            <person name="Grigoriev I."/>
            <person name="Longcore J.E."/>
            <person name="James T.Y."/>
        </authorList>
    </citation>
    <scope>NUCLEOTIDE SEQUENCE</scope>
    <source>
        <strain evidence="2">JEL0513</strain>
    </source>
</reference>
<evidence type="ECO:0000313" key="3">
    <source>
        <dbReference type="Proteomes" id="UP001211907"/>
    </source>
</evidence>
<protein>
    <submittedName>
        <fullName evidence="2">Uncharacterized protein</fullName>
    </submittedName>
</protein>
<name>A0AAD5SP25_9FUNG</name>
<evidence type="ECO:0000313" key="2">
    <source>
        <dbReference type="EMBL" id="KAJ3085796.1"/>
    </source>
</evidence>
<proteinExistence type="predicted"/>
<gene>
    <name evidence="2" type="ORF">HK100_008925</name>
</gene>
<dbReference type="AlphaFoldDB" id="A0AAD5SP25"/>